<dbReference type="EMBL" id="RXOC01000006">
    <property type="protein sequence ID" value="RXF69685.1"/>
    <property type="molecule type" value="Genomic_DNA"/>
</dbReference>
<feature type="coiled-coil region" evidence="1">
    <location>
        <begin position="365"/>
        <end position="399"/>
    </location>
</feature>
<dbReference type="PANTHER" id="PTHR10098:SF108">
    <property type="entry name" value="TETRATRICOPEPTIDE REPEAT PROTEIN 28"/>
    <property type="match status" value="1"/>
</dbReference>
<gene>
    <name evidence="3" type="ORF">EKH83_10535</name>
</gene>
<dbReference type="RefSeq" id="WP_128769385.1">
    <property type="nucleotide sequence ID" value="NZ_RXOC01000006.1"/>
</dbReference>
<evidence type="ECO:0000313" key="4">
    <source>
        <dbReference type="Proteomes" id="UP000290848"/>
    </source>
</evidence>
<dbReference type="InterPro" id="IPR011990">
    <property type="entry name" value="TPR-like_helical_dom_sf"/>
</dbReference>
<proteinExistence type="predicted"/>
<keyword evidence="1" id="KW-0175">Coiled coil</keyword>
<dbReference type="SMART" id="SM00028">
    <property type="entry name" value="TPR"/>
    <property type="match status" value="4"/>
</dbReference>
<keyword evidence="2" id="KW-1133">Transmembrane helix</keyword>
<comment type="caution">
    <text evidence="3">The sequence shown here is derived from an EMBL/GenBank/DDBJ whole genome shotgun (WGS) entry which is preliminary data.</text>
</comment>
<evidence type="ECO:0000256" key="2">
    <source>
        <dbReference type="SAM" id="Phobius"/>
    </source>
</evidence>
<organism evidence="3 4">
    <name type="scientific">Arcticibacter tournemirensis</name>
    <dbReference type="NCBI Taxonomy" id="699437"/>
    <lineage>
        <taxon>Bacteria</taxon>
        <taxon>Pseudomonadati</taxon>
        <taxon>Bacteroidota</taxon>
        <taxon>Sphingobacteriia</taxon>
        <taxon>Sphingobacteriales</taxon>
        <taxon>Sphingobacteriaceae</taxon>
        <taxon>Arcticibacter</taxon>
    </lineage>
</organism>
<evidence type="ECO:0000256" key="1">
    <source>
        <dbReference type="SAM" id="Coils"/>
    </source>
</evidence>
<dbReference type="AlphaFoldDB" id="A0A4Q0M9C9"/>
<dbReference type="SUPFAM" id="SSF48452">
    <property type="entry name" value="TPR-like"/>
    <property type="match status" value="1"/>
</dbReference>
<dbReference type="Gene3D" id="1.25.40.10">
    <property type="entry name" value="Tetratricopeptide repeat domain"/>
    <property type="match status" value="2"/>
</dbReference>
<reference evidence="3 4" key="1">
    <citation type="submission" date="2018-12" db="EMBL/GenBank/DDBJ databases">
        <title>The Draft Genome Sequence of the Soil Bacterium Pedobacter tournemirensis R1.</title>
        <authorList>
            <person name="He J."/>
        </authorList>
    </citation>
    <scope>NUCLEOTIDE SEQUENCE [LARGE SCALE GENOMIC DNA]</scope>
    <source>
        <strain evidence="3 4">R1</strain>
    </source>
</reference>
<feature type="transmembrane region" description="Helical" evidence="2">
    <location>
        <begin position="339"/>
        <end position="360"/>
    </location>
</feature>
<keyword evidence="2" id="KW-0812">Transmembrane</keyword>
<protein>
    <submittedName>
        <fullName evidence="3">Uncharacterized protein</fullName>
    </submittedName>
</protein>
<keyword evidence="2" id="KW-0472">Membrane</keyword>
<sequence>MRNYYLFIVTFFLFIHTCFSQKLNRPDSLEIARLNRLGYEARLTDPELTIDYGTKAFDLASKFDYKDGIAESHRVIGIGNYYLGKNDIAISQYLKSLTLFKETKNLHGQAKVYNNIGNLYREVDYEKGLQFFREALILARHLNIPDLIAGCYLNTGIIYYRKKQYNIALKNFEQSYILFQKLNNPIGITQSLQNRGVIYFKLNQISKAEELLLEANKKAKENELNNTIASTNLTLTSVYIQQNKFEKAEETRDEGLAYARLVKDNKLEQDYNYTSYELENKRKRYQQALYYLREVYKIDSMSFRSQVSEKIGLLQEQYTYREKERENQLIIERQKTSKILYWATTIVLILSIVVIILLVMSVRKKSKTNKQLQALNDEISLQKENLDRINHNLEEIIADRTKDLQIKNKKLSAYSSHLSHQIRSPIATMKGLMLLEQENLIEEEEFVKEIGKCVNEIDDKILNINETLHNPDDQGF</sequence>
<evidence type="ECO:0000313" key="3">
    <source>
        <dbReference type="EMBL" id="RXF69685.1"/>
    </source>
</evidence>
<dbReference type="InterPro" id="IPR019734">
    <property type="entry name" value="TPR_rpt"/>
</dbReference>
<accession>A0A4Q0M9C9</accession>
<name>A0A4Q0M9C9_9SPHI</name>
<dbReference type="PANTHER" id="PTHR10098">
    <property type="entry name" value="RAPSYN-RELATED"/>
    <property type="match status" value="1"/>
</dbReference>
<dbReference type="Proteomes" id="UP000290848">
    <property type="component" value="Unassembled WGS sequence"/>
</dbReference>